<dbReference type="InterPro" id="IPR015421">
    <property type="entry name" value="PyrdxlP-dep_Trfase_major"/>
</dbReference>
<dbReference type="OMA" id="HYGSTHT"/>
<dbReference type="OrthoDB" id="420046at2759"/>
<dbReference type="EMBL" id="KK118628">
    <property type="protein sequence ID" value="KFM73475.1"/>
    <property type="molecule type" value="Genomic_DNA"/>
</dbReference>
<dbReference type="AlphaFoldDB" id="A0A087U7Y6"/>
<dbReference type="PANTHER" id="PTHR43586">
    <property type="entry name" value="CYSTEINE DESULFURASE"/>
    <property type="match status" value="1"/>
</dbReference>
<dbReference type="SUPFAM" id="SSF53383">
    <property type="entry name" value="PLP-dependent transferases"/>
    <property type="match status" value="1"/>
</dbReference>
<evidence type="ECO:0000256" key="1">
    <source>
        <dbReference type="ARBA" id="ARBA00022898"/>
    </source>
</evidence>
<evidence type="ECO:0000313" key="3">
    <source>
        <dbReference type="Proteomes" id="UP000054359"/>
    </source>
</evidence>
<accession>A0A087U7Y6</accession>
<dbReference type="STRING" id="407821.A0A087U7Y6"/>
<dbReference type="Gene3D" id="3.40.640.10">
    <property type="entry name" value="Type I PLP-dependent aspartate aminotransferase-like (Major domain)"/>
    <property type="match status" value="1"/>
</dbReference>
<dbReference type="PANTHER" id="PTHR43586:SF8">
    <property type="entry name" value="CYSTEINE DESULFURASE 1, CHLOROPLASTIC"/>
    <property type="match status" value="1"/>
</dbReference>
<proteinExistence type="predicted"/>
<keyword evidence="3" id="KW-1185">Reference proteome</keyword>
<dbReference type="InterPro" id="IPR015424">
    <property type="entry name" value="PyrdxlP-dep_Trfase"/>
</dbReference>
<name>A0A087U7Y6_STEMI</name>
<keyword evidence="1" id="KW-0663">Pyridoxal phosphate</keyword>
<feature type="non-terminal residue" evidence="2">
    <location>
        <position position="186"/>
    </location>
</feature>
<protein>
    <submittedName>
        <fullName evidence="2">Uncharacterized protein</fullName>
    </submittedName>
</protein>
<evidence type="ECO:0000313" key="2">
    <source>
        <dbReference type="EMBL" id="KFM73475.1"/>
    </source>
</evidence>
<gene>
    <name evidence="2" type="ORF">X975_11383</name>
</gene>
<organism evidence="2 3">
    <name type="scientific">Stegodyphus mimosarum</name>
    <name type="common">African social velvet spider</name>
    <dbReference type="NCBI Taxonomy" id="407821"/>
    <lineage>
        <taxon>Eukaryota</taxon>
        <taxon>Metazoa</taxon>
        <taxon>Ecdysozoa</taxon>
        <taxon>Arthropoda</taxon>
        <taxon>Chelicerata</taxon>
        <taxon>Arachnida</taxon>
        <taxon>Araneae</taxon>
        <taxon>Araneomorphae</taxon>
        <taxon>Entelegynae</taxon>
        <taxon>Eresoidea</taxon>
        <taxon>Eresidae</taxon>
        <taxon>Stegodyphus</taxon>
    </lineage>
</organism>
<reference evidence="2 3" key="1">
    <citation type="submission" date="2013-11" db="EMBL/GenBank/DDBJ databases">
        <title>Genome sequencing of Stegodyphus mimosarum.</title>
        <authorList>
            <person name="Bechsgaard J."/>
        </authorList>
    </citation>
    <scope>NUCLEOTIDE SEQUENCE [LARGE SCALE GENOMIC DNA]</scope>
</reference>
<dbReference type="Proteomes" id="UP000054359">
    <property type="component" value="Unassembled WGS sequence"/>
</dbReference>
<sequence>MRSTTLLFERYFKLCSLHYSFSRFLVDSAEMDTISLKESGDRKFYSLPQEYSREENRNIRICPHSDSLLKAIYSNISSRGAVFDGPYGRRSVVYCDYAASGQPLNFFEDYIRDKVLPFYGNTHTTITATSLQSTYYRHEAKDIIRNAVNASEHDAVVFTGSGCTSAVTKLIHALDLQLPVVVFIGP</sequence>